<keyword evidence="2" id="KW-0479">Metal-binding</keyword>
<comment type="cofactor">
    <cofactor evidence="2">
        <name>Fe(2+)</name>
        <dbReference type="ChEBI" id="CHEBI:29033"/>
    </cofactor>
    <text evidence="2">Binds 1 Fe(2+) ion.</text>
</comment>
<evidence type="ECO:0000313" key="4">
    <source>
        <dbReference type="Proteomes" id="UP000231252"/>
    </source>
</evidence>
<proteinExistence type="inferred from homology"/>
<comment type="caution">
    <text evidence="3">The sequence shown here is derived from an EMBL/GenBank/DDBJ whole genome shotgun (WGS) entry which is preliminary data.</text>
</comment>
<dbReference type="EMBL" id="PEYU01000076">
    <property type="protein sequence ID" value="PIS22155.1"/>
    <property type="molecule type" value="Genomic_DNA"/>
</dbReference>
<feature type="binding site" evidence="2">
    <location>
        <position position="156"/>
    </location>
    <ligand>
        <name>Fe cation</name>
        <dbReference type="ChEBI" id="CHEBI:24875"/>
    </ligand>
</feature>
<keyword evidence="2" id="KW-0378">Hydrolase</keyword>
<dbReference type="PIRSF" id="PIRSF004749">
    <property type="entry name" value="Pep_def"/>
    <property type="match status" value="1"/>
</dbReference>
<feature type="binding site" evidence="2">
    <location>
        <position position="152"/>
    </location>
    <ligand>
        <name>Fe cation</name>
        <dbReference type="ChEBI" id="CHEBI:24875"/>
    </ligand>
</feature>
<name>A0A2H0XBG4_UNCKA</name>
<comment type="similarity">
    <text evidence="1 2">Belongs to the polypeptide deformylase family.</text>
</comment>
<accession>A0A2H0XBG4</accession>
<dbReference type="CDD" id="cd00487">
    <property type="entry name" value="Pep_deformylase"/>
    <property type="match status" value="1"/>
</dbReference>
<evidence type="ECO:0000313" key="3">
    <source>
        <dbReference type="EMBL" id="PIS22155.1"/>
    </source>
</evidence>
<protein>
    <recommendedName>
        <fullName evidence="2">Peptide deformylase</fullName>
        <shortName evidence="2">PDF</shortName>
        <ecNumber evidence="2">3.5.1.88</ecNumber>
    </recommendedName>
    <alternativeName>
        <fullName evidence="2">Polypeptide deformylase</fullName>
    </alternativeName>
</protein>
<comment type="function">
    <text evidence="2">Removes the formyl group from the N-terminal Met of newly synthesized proteins. Requires at least a dipeptide for an efficient rate of reaction. N-terminal L-methionine is a prerequisite for activity but the enzyme has broad specificity at other positions.</text>
</comment>
<organism evidence="3 4">
    <name type="scientific">candidate division WWE3 bacterium CG08_land_8_20_14_0_20_41_10</name>
    <dbReference type="NCBI Taxonomy" id="1975085"/>
    <lineage>
        <taxon>Bacteria</taxon>
        <taxon>Katanobacteria</taxon>
    </lineage>
</organism>
<dbReference type="AlphaFoldDB" id="A0A2H0XBG4"/>
<feature type="active site" evidence="2">
    <location>
        <position position="153"/>
    </location>
</feature>
<dbReference type="Proteomes" id="UP000231252">
    <property type="component" value="Unassembled WGS sequence"/>
</dbReference>
<dbReference type="Pfam" id="PF01327">
    <property type="entry name" value="Pep_deformylase"/>
    <property type="match status" value="1"/>
</dbReference>
<dbReference type="PANTHER" id="PTHR10458:SF22">
    <property type="entry name" value="PEPTIDE DEFORMYLASE"/>
    <property type="match status" value="1"/>
</dbReference>
<dbReference type="InterPro" id="IPR023635">
    <property type="entry name" value="Peptide_deformylase"/>
</dbReference>
<dbReference type="GO" id="GO:0042586">
    <property type="term" value="F:peptide deformylase activity"/>
    <property type="evidence" value="ECO:0007669"/>
    <property type="project" value="UniProtKB-UniRule"/>
</dbReference>
<comment type="catalytic activity">
    <reaction evidence="2">
        <text>N-terminal N-formyl-L-methionyl-[peptide] + H2O = N-terminal L-methionyl-[peptide] + formate</text>
        <dbReference type="Rhea" id="RHEA:24420"/>
        <dbReference type="Rhea" id="RHEA-COMP:10639"/>
        <dbReference type="Rhea" id="RHEA-COMP:10640"/>
        <dbReference type="ChEBI" id="CHEBI:15377"/>
        <dbReference type="ChEBI" id="CHEBI:15740"/>
        <dbReference type="ChEBI" id="CHEBI:49298"/>
        <dbReference type="ChEBI" id="CHEBI:64731"/>
        <dbReference type="EC" id="3.5.1.88"/>
    </reaction>
</comment>
<dbReference type="PANTHER" id="PTHR10458">
    <property type="entry name" value="PEPTIDE DEFORMYLASE"/>
    <property type="match status" value="1"/>
</dbReference>
<gene>
    <name evidence="2 3" type="primary">def</name>
    <name evidence="3" type="ORF">COT50_03440</name>
</gene>
<dbReference type="EC" id="3.5.1.88" evidence="2"/>
<feature type="binding site" evidence="2">
    <location>
        <position position="110"/>
    </location>
    <ligand>
        <name>Fe cation</name>
        <dbReference type="ChEBI" id="CHEBI:24875"/>
    </ligand>
</feature>
<evidence type="ECO:0000256" key="1">
    <source>
        <dbReference type="ARBA" id="ARBA00010759"/>
    </source>
</evidence>
<dbReference type="InterPro" id="IPR036821">
    <property type="entry name" value="Peptide_deformylase_sf"/>
</dbReference>
<keyword evidence="2" id="KW-0648">Protein biosynthesis</keyword>
<dbReference type="NCBIfam" id="TIGR00079">
    <property type="entry name" value="pept_deformyl"/>
    <property type="match status" value="1"/>
</dbReference>
<dbReference type="GO" id="GO:0046872">
    <property type="term" value="F:metal ion binding"/>
    <property type="evidence" value="ECO:0007669"/>
    <property type="project" value="UniProtKB-KW"/>
</dbReference>
<reference evidence="4" key="1">
    <citation type="submission" date="2017-09" db="EMBL/GenBank/DDBJ databases">
        <title>Depth-based differentiation of microbial function through sediment-hosted aquifers and enrichment of novel symbionts in the deep terrestrial subsurface.</title>
        <authorList>
            <person name="Probst A.J."/>
            <person name="Ladd B."/>
            <person name="Jarett J.K."/>
            <person name="Geller-Mcgrath D.E."/>
            <person name="Sieber C.M.K."/>
            <person name="Emerson J.B."/>
            <person name="Anantharaman K."/>
            <person name="Thomas B.C."/>
            <person name="Malmstrom R."/>
            <person name="Stieglmeier M."/>
            <person name="Klingl A."/>
            <person name="Woyke T."/>
            <person name="Ryan C.M."/>
            <person name="Banfield J.F."/>
        </authorList>
    </citation>
    <scope>NUCLEOTIDE SEQUENCE [LARGE SCALE GENOMIC DNA]</scope>
</reference>
<evidence type="ECO:0000256" key="2">
    <source>
        <dbReference type="HAMAP-Rule" id="MF_00163"/>
    </source>
</evidence>
<keyword evidence="2" id="KW-0408">Iron</keyword>
<dbReference type="HAMAP" id="MF_00163">
    <property type="entry name" value="Pep_deformylase"/>
    <property type="match status" value="1"/>
</dbReference>
<sequence length="184" mass="20988">MKYNNHMILEIVKYPSPILTQKSQKALFGKELENLVQNMLDTINSFKDPQAAGLSAIQVGIPLRVLIARDYIVNPSHNKVPESVAFNDYILINPKFVSFSKDEELDWEGCLSFPDLYGKVWRAKKIKLKYQNLQGYDQRLTATNFLARVIQHEMDHLDGITFNTKIVGKMCKGNELEKGAKIAD</sequence>
<dbReference type="SUPFAM" id="SSF56420">
    <property type="entry name" value="Peptide deformylase"/>
    <property type="match status" value="1"/>
</dbReference>
<dbReference type="GO" id="GO:0006412">
    <property type="term" value="P:translation"/>
    <property type="evidence" value="ECO:0007669"/>
    <property type="project" value="UniProtKB-UniRule"/>
</dbReference>
<dbReference type="Gene3D" id="3.90.45.10">
    <property type="entry name" value="Peptide deformylase"/>
    <property type="match status" value="1"/>
</dbReference>
<dbReference type="PRINTS" id="PR01576">
    <property type="entry name" value="PDEFORMYLASE"/>
</dbReference>